<dbReference type="EMBL" id="QLMD01000005">
    <property type="protein sequence ID" value="RAJ98284.1"/>
    <property type="molecule type" value="Genomic_DNA"/>
</dbReference>
<dbReference type="Gene3D" id="3.90.79.10">
    <property type="entry name" value="Nucleoside Triphosphate Pyrophosphohydrolase"/>
    <property type="match status" value="1"/>
</dbReference>
<accession>A0A327X1W2</accession>
<keyword evidence="6 10" id="KW-0378">Hydrolase</keyword>
<dbReference type="Pfam" id="PF09296">
    <property type="entry name" value="NUDIX-like"/>
    <property type="match status" value="1"/>
</dbReference>
<comment type="similarity">
    <text evidence="3">Belongs to the Nudix hydrolase family. NudC subfamily.</text>
</comment>
<evidence type="ECO:0000256" key="5">
    <source>
        <dbReference type="ARBA" id="ARBA00022723"/>
    </source>
</evidence>
<evidence type="ECO:0000256" key="6">
    <source>
        <dbReference type="ARBA" id="ARBA00022801"/>
    </source>
</evidence>
<dbReference type="SUPFAM" id="SSF55811">
    <property type="entry name" value="Nudix"/>
    <property type="match status" value="2"/>
</dbReference>
<dbReference type="RefSeq" id="WP_198679897.1">
    <property type="nucleotide sequence ID" value="NZ_PIPK01000005.1"/>
</dbReference>
<dbReference type="PROSITE" id="PS00893">
    <property type="entry name" value="NUDIX_BOX"/>
    <property type="match status" value="1"/>
</dbReference>
<dbReference type="PANTHER" id="PTHR42904:SF6">
    <property type="entry name" value="NAD-CAPPED RNA HYDROLASE NUDT12"/>
    <property type="match status" value="1"/>
</dbReference>
<organism evidence="12 13">
    <name type="scientific">Aliidiomarina maris</name>
    <dbReference type="NCBI Taxonomy" id="531312"/>
    <lineage>
        <taxon>Bacteria</taxon>
        <taxon>Pseudomonadati</taxon>
        <taxon>Pseudomonadota</taxon>
        <taxon>Gammaproteobacteria</taxon>
        <taxon>Alteromonadales</taxon>
        <taxon>Idiomarinaceae</taxon>
        <taxon>Aliidiomarina</taxon>
    </lineage>
</organism>
<feature type="domain" description="Nudix hydrolase" evidence="11">
    <location>
        <begin position="142"/>
        <end position="270"/>
    </location>
</feature>
<dbReference type="PANTHER" id="PTHR42904">
    <property type="entry name" value="NUDIX HYDROLASE, NUDC SUBFAMILY"/>
    <property type="match status" value="1"/>
</dbReference>
<evidence type="ECO:0000313" key="13">
    <source>
        <dbReference type="Proteomes" id="UP000249203"/>
    </source>
</evidence>
<dbReference type="InterPro" id="IPR049734">
    <property type="entry name" value="NudC-like_C"/>
</dbReference>
<proteinExistence type="inferred from homology"/>
<dbReference type="PRINTS" id="PR00502">
    <property type="entry name" value="NUDIXFAMILY"/>
</dbReference>
<dbReference type="PROSITE" id="PS51462">
    <property type="entry name" value="NUDIX"/>
    <property type="match status" value="1"/>
</dbReference>
<comment type="cofactor">
    <cofactor evidence="1">
        <name>Mg(2+)</name>
        <dbReference type="ChEBI" id="CHEBI:18420"/>
    </cofactor>
</comment>
<dbReference type="CDD" id="cd03429">
    <property type="entry name" value="NUDIX_NADH_pyrophosphatase_Nudt13"/>
    <property type="match status" value="1"/>
</dbReference>
<dbReference type="InterPro" id="IPR020476">
    <property type="entry name" value="Nudix_hydrolase"/>
</dbReference>
<keyword evidence="8" id="KW-0520">NAD</keyword>
<dbReference type="InterPro" id="IPR000086">
    <property type="entry name" value="NUDIX_hydrolase_dom"/>
</dbReference>
<dbReference type="Proteomes" id="UP000249203">
    <property type="component" value="Unassembled WGS sequence"/>
</dbReference>
<dbReference type="InterPro" id="IPR020084">
    <property type="entry name" value="NUDIX_hydrolase_CS"/>
</dbReference>
<evidence type="ECO:0000259" key="11">
    <source>
        <dbReference type="PROSITE" id="PS51462"/>
    </source>
</evidence>
<dbReference type="GO" id="GO:0005829">
    <property type="term" value="C:cytosol"/>
    <property type="evidence" value="ECO:0007669"/>
    <property type="project" value="TreeGrafter"/>
</dbReference>
<dbReference type="InterPro" id="IPR015797">
    <property type="entry name" value="NUDIX_hydrolase-like_dom_sf"/>
</dbReference>
<dbReference type="GO" id="GO:0046872">
    <property type="term" value="F:metal ion binding"/>
    <property type="evidence" value="ECO:0007669"/>
    <property type="project" value="UniProtKB-KW"/>
</dbReference>
<evidence type="ECO:0000313" key="12">
    <source>
        <dbReference type="EMBL" id="RAJ98284.1"/>
    </source>
</evidence>
<evidence type="ECO:0000256" key="2">
    <source>
        <dbReference type="ARBA" id="ARBA00001947"/>
    </source>
</evidence>
<comment type="caution">
    <text evidence="12">The sequence shown here is derived from an EMBL/GenBank/DDBJ whole genome shotgun (WGS) entry which is preliminary data.</text>
</comment>
<evidence type="ECO:0000256" key="1">
    <source>
        <dbReference type="ARBA" id="ARBA00001946"/>
    </source>
</evidence>
<evidence type="ECO:0000256" key="7">
    <source>
        <dbReference type="ARBA" id="ARBA00022842"/>
    </source>
</evidence>
<comment type="cofactor">
    <cofactor evidence="2">
        <name>Zn(2+)</name>
        <dbReference type="ChEBI" id="CHEBI:29105"/>
    </cofactor>
</comment>
<evidence type="ECO:0000256" key="8">
    <source>
        <dbReference type="ARBA" id="ARBA00023027"/>
    </source>
</evidence>
<dbReference type="NCBIfam" id="NF001299">
    <property type="entry name" value="PRK00241.1"/>
    <property type="match status" value="1"/>
</dbReference>
<dbReference type="AlphaFoldDB" id="A0A327X1W2"/>
<dbReference type="Gene3D" id="3.90.79.20">
    <property type="match status" value="1"/>
</dbReference>
<dbReference type="GO" id="GO:0019677">
    <property type="term" value="P:NAD+ catabolic process"/>
    <property type="evidence" value="ECO:0007669"/>
    <property type="project" value="TreeGrafter"/>
</dbReference>
<dbReference type="EC" id="3.6.1.22" evidence="4"/>
<name>A0A327X1W2_9GAMM</name>
<keyword evidence="7" id="KW-0460">Magnesium</keyword>
<evidence type="ECO:0000256" key="4">
    <source>
        <dbReference type="ARBA" id="ARBA00012381"/>
    </source>
</evidence>
<evidence type="ECO:0000256" key="3">
    <source>
        <dbReference type="ARBA" id="ARBA00009595"/>
    </source>
</evidence>
<dbReference type="Pfam" id="PF00293">
    <property type="entry name" value="NUDIX"/>
    <property type="match status" value="1"/>
</dbReference>
<evidence type="ECO:0000256" key="10">
    <source>
        <dbReference type="RuleBase" id="RU003476"/>
    </source>
</evidence>
<dbReference type="GO" id="GO:0035529">
    <property type="term" value="F:NADH pyrophosphatase activity"/>
    <property type="evidence" value="ECO:0007669"/>
    <property type="project" value="TreeGrafter"/>
</dbReference>
<keyword evidence="5" id="KW-0479">Metal-binding</keyword>
<dbReference type="InterPro" id="IPR050241">
    <property type="entry name" value="NAD-cap_RNA_hydrolase_NudC"/>
</dbReference>
<dbReference type="GO" id="GO:0006742">
    <property type="term" value="P:NADP+ catabolic process"/>
    <property type="evidence" value="ECO:0007669"/>
    <property type="project" value="TreeGrafter"/>
</dbReference>
<dbReference type="InterPro" id="IPR015375">
    <property type="entry name" value="NADH_PPase-like_N"/>
</dbReference>
<reference evidence="12 13" key="1">
    <citation type="submission" date="2018-06" db="EMBL/GenBank/DDBJ databases">
        <title>Genomic Encyclopedia of Type Strains, Phase III (KMG-III): the genomes of soil and plant-associated and newly described type strains.</title>
        <authorList>
            <person name="Whitman W."/>
        </authorList>
    </citation>
    <scope>NUCLEOTIDE SEQUENCE [LARGE SCALE GENOMIC DNA]</scope>
    <source>
        <strain evidence="12 13">CGMCC 1.15366</strain>
    </source>
</reference>
<sequence>MIVPRPENAPDQVAIYMIVNGNKVLQSVPEDAANILPQLDSKAVASLWQHAAYRARIGTYQGTPVYLLDTDEPVELAGFESLPLRQLLHRVDSQLFALAGRACQVAYFIRTHLFCSQCGQGLEEVTDELAVYCRTCDYRTYPRISPCIIVAVYRGHGDSAEILLAHGVRHPEGLYSVLAGFVESGETLEQCLAREVFEETGVDVECIEYVMSQPWPFPHSLMMGFTARYRDGDVTPDGNEVLAANWFTFNALPKTPPPGTIAAQLIDAARTKCGC</sequence>
<evidence type="ECO:0000256" key="9">
    <source>
        <dbReference type="ARBA" id="ARBA00023679"/>
    </source>
</evidence>
<protein>
    <recommendedName>
        <fullName evidence="4">NAD(+) diphosphatase</fullName>
        <ecNumber evidence="4">3.6.1.22</ecNumber>
    </recommendedName>
</protein>
<comment type="catalytic activity">
    <reaction evidence="9">
        <text>a 5'-end NAD(+)-phospho-ribonucleoside in mRNA + H2O = a 5'-end phospho-adenosine-phospho-ribonucleoside in mRNA + beta-nicotinamide D-ribonucleotide + 2 H(+)</text>
        <dbReference type="Rhea" id="RHEA:60876"/>
        <dbReference type="Rhea" id="RHEA-COMP:15698"/>
        <dbReference type="Rhea" id="RHEA-COMP:15719"/>
        <dbReference type="ChEBI" id="CHEBI:14649"/>
        <dbReference type="ChEBI" id="CHEBI:15377"/>
        <dbReference type="ChEBI" id="CHEBI:15378"/>
        <dbReference type="ChEBI" id="CHEBI:144029"/>
        <dbReference type="ChEBI" id="CHEBI:144051"/>
    </reaction>
    <physiologicalReaction direction="left-to-right" evidence="9">
        <dbReference type="Rhea" id="RHEA:60877"/>
    </physiologicalReaction>
</comment>
<gene>
    <name evidence="12" type="ORF">B0I24_10535</name>
</gene>